<sequence>MSKTFTREEVSKHKEKGDLWIIIDSTVYDLSRFLTIHPGGLAALLDDEVAGKDATDTFFALHRFEVLQNPQYVRLKLGHIQGEEPQMIKPPPGSLSEIPFAEPTWLSKGCHSPYYNESHHRLQTAIRKFTEEVVFPDAQAREEDGKRVSQHIFEARVRLNLPAMALGPGPHLKGLTLMDGAVKPEEFDCFHELVIIQENSRLHARGYSDGMAMGTYIALPAIMKYAAPEIRDKICREVFAGQKFLSLAVTEAYAGSDVAGIRTRATKTEGGWIVNGRNEQEGGIIVLLIERGEGIETRLIRTSYSTAAGTAFITFDDVFVPDTHVLGHPTDGLRTILSNFNHERLVYPSSALRNKISNFHRWALACGSIGTQRAIVEECFK</sequence>
<reference evidence="7" key="1">
    <citation type="journal article" date="2021" name="Genome Biol. Evol.">
        <title>The assembled and annotated genome of the fairy-ring fungus Marasmius oreades.</title>
        <authorList>
            <person name="Hiltunen M."/>
            <person name="Ament-Velasquez S.L."/>
            <person name="Johannesson H."/>
        </authorList>
    </citation>
    <scope>NUCLEOTIDE SEQUENCE</scope>
    <source>
        <strain evidence="7">03SP1</strain>
    </source>
</reference>
<dbReference type="SMART" id="SM01117">
    <property type="entry name" value="Cyt-b5"/>
    <property type="match status" value="1"/>
</dbReference>
<dbReference type="GO" id="GO:0005737">
    <property type="term" value="C:cytoplasm"/>
    <property type="evidence" value="ECO:0007669"/>
    <property type="project" value="TreeGrafter"/>
</dbReference>
<dbReference type="AlphaFoldDB" id="A0A9P7UT88"/>
<proteinExistence type="inferred from homology"/>
<dbReference type="PROSITE" id="PS00191">
    <property type="entry name" value="CYTOCHROME_B5_1"/>
    <property type="match status" value="1"/>
</dbReference>
<feature type="domain" description="Cytochrome b5 heme-binding" evidence="6">
    <location>
        <begin position="2"/>
        <end position="81"/>
    </location>
</feature>
<comment type="similarity">
    <text evidence="5">Belongs to the cytochrome b5 family.</text>
</comment>
<dbReference type="Gene3D" id="1.10.540.10">
    <property type="entry name" value="Acyl-CoA dehydrogenase/oxidase, N-terminal domain"/>
    <property type="match status" value="1"/>
</dbReference>
<dbReference type="PANTHER" id="PTHR48083:SF28">
    <property type="entry name" value="ACYL-COA DEHYDROGENASE FAMILY PROTEIN (AFU_ORTHOLOGUE AFUA_6G10880)-RELATED"/>
    <property type="match status" value="1"/>
</dbReference>
<comment type="caution">
    <text evidence="7">The sequence shown here is derived from an EMBL/GenBank/DDBJ whole genome shotgun (WGS) entry which is preliminary data.</text>
</comment>
<dbReference type="InterPro" id="IPR050741">
    <property type="entry name" value="Acyl-CoA_dehydrogenase"/>
</dbReference>
<dbReference type="InterPro" id="IPR036400">
    <property type="entry name" value="Cyt_B5-like_heme/steroid_sf"/>
</dbReference>
<dbReference type="GO" id="GO:0033539">
    <property type="term" value="P:fatty acid beta-oxidation using acyl-CoA dehydrogenase"/>
    <property type="evidence" value="ECO:0007669"/>
    <property type="project" value="TreeGrafter"/>
</dbReference>
<evidence type="ECO:0000256" key="3">
    <source>
        <dbReference type="ARBA" id="ARBA00023002"/>
    </source>
</evidence>
<dbReference type="GeneID" id="66077459"/>
<dbReference type="OrthoDB" id="2588832at2759"/>
<dbReference type="PROSITE" id="PS00072">
    <property type="entry name" value="ACYL_COA_DH_1"/>
    <property type="match status" value="1"/>
</dbReference>
<organism evidence="7 8">
    <name type="scientific">Marasmius oreades</name>
    <name type="common">fairy-ring Marasmius</name>
    <dbReference type="NCBI Taxonomy" id="181124"/>
    <lineage>
        <taxon>Eukaryota</taxon>
        <taxon>Fungi</taxon>
        <taxon>Dikarya</taxon>
        <taxon>Basidiomycota</taxon>
        <taxon>Agaricomycotina</taxon>
        <taxon>Agaricomycetes</taxon>
        <taxon>Agaricomycetidae</taxon>
        <taxon>Agaricales</taxon>
        <taxon>Marasmiineae</taxon>
        <taxon>Marasmiaceae</taxon>
        <taxon>Marasmius</taxon>
    </lineage>
</organism>
<protein>
    <recommendedName>
        <fullName evidence="6">Cytochrome b5 heme-binding domain-containing protein</fullName>
    </recommendedName>
</protein>
<dbReference type="Proteomes" id="UP001049176">
    <property type="component" value="Chromosome 5"/>
</dbReference>
<dbReference type="InterPro" id="IPR046373">
    <property type="entry name" value="Acyl-CoA_Oxase/DH_mid-dom_sf"/>
</dbReference>
<dbReference type="InterPro" id="IPR001199">
    <property type="entry name" value="Cyt_B5-like_heme/steroid-bd"/>
</dbReference>
<keyword evidence="1 5" id="KW-0349">Heme</keyword>
<dbReference type="Gene3D" id="3.10.120.10">
    <property type="entry name" value="Cytochrome b5-like heme/steroid binding domain"/>
    <property type="match status" value="1"/>
</dbReference>
<evidence type="ECO:0000256" key="5">
    <source>
        <dbReference type="RuleBase" id="RU362121"/>
    </source>
</evidence>
<keyword evidence="3" id="KW-0560">Oxidoreductase</keyword>
<dbReference type="EMBL" id="CM032185">
    <property type="protein sequence ID" value="KAG7091996.1"/>
    <property type="molecule type" value="Genomic_DNA"/>
</dbReference>
<accession>A0A9P7UT88</accession>
<dbReference type="GO" id="GO:0046872">
    <property type="term" value="F:metal ion binding"/>
    <property type="evidence" value="ECO:0007669"/>
    <property type="project" value="UniProtKB-UniRule"/>
</dbReference>
<name>A0A9P7UT88_9AGAR</name>
<evidence type="ECO:0000313" key="8">
    <source>
        <dbReference type="Proteomes" id="UP001049176"/>
    </source>
</evidence>
<dbReference type="Gene3D" id="2.40.110.10">
    <property type="entry name" value="Butyryl-CoA Dehydrogenase, subunit A, domain 2"/>
    <property type="match status" value="2"/>
</dbReference>
<keyword evidence="8" id="KW-1185">Reference proteome</keyword>
<dbReference type="GO" id="GO:0050660">
    <property type="term" value="F:flavin adenine dinucleotide binding"/>
    <property type="evidence" value="ECO:0007669"/>
    <property type="project" value="InterPro"/>
</dbReference>
<dbReference type="InterPro" id="IPR037069">
    <property type="entry name" value="AcylCoA_DH/ox_N_sf"/>
</dbReference>
<dbReference type="SUPFAM" id="SSF55856">
    <property type="entry name" value="Cytochrome b5-like heme/steroid binding domain"/>
    <property type="match status" value="1"/>
</dbReference>
<evidence type="ECO:0000256" key="4">
    <source>
        <dbReference type="ARBA" id="ARBA00023004"/>
    </source>
</evidence>
<evidence type="ECO:0000259" key="6">
    <source>
        <dbReference type="PROSITE" id="PS50255"/>
    </source>
</evidence>
<dbReference type="InterPro" id="IPR018506">
    <property type="entry name" value="Cyt_B5_heme-BS"/>
</dbReference>
<keyword evidence="4 5" id="KW-0408">Iron</keyword>
<evidence type="ECO:0000256" key="2">
    <source>
        <dbReference type="ARBA" id="ARBA00022723"/>
    </source>
</evidence>
<dbReference type="InterPro" id="IPR006089">
    <property type="entry name" value="Acyl-CoA_DH_CS"/>
</dbReference>
<keyword evidence="2 5" id="KW-0479">Metal-binding</keyword>
<dbReference type="GO" id="GO:0020037">
    <property type="term" value="F:heme binding"/>
    <property type="evidence" value="ECO:0007669"/>
    <property type="project" value="UniProtKB-UniRule"/>
</dbReference>
<evidence type="ECO:0000313" key="7">
    <source>
        <dbReference type="EMBL" id="KAG7091996.1"/>
    </source>
</evidence>
<evidence type="ECO:0000256" key="1">
    <source>
        <dbReference type="ARBA" id="ARBA00022617"/>
    </source>
</evidence>
<dbReference type="InterPro" id="IPR009100">
    <property type="entry name" value="AcylCoA_DH/oxidase_NM_dom_sf"/>
</dbReference>
<dbReference type="PROSITE" id="PS50255">
    <property type="entry name" value="CYTOCHROME_B5_2"/>
    <property type="match status" value="1"/>
</dbReference>
<dbReference type="SUPFAM" id="SSF56645">
    <property type="entry name" value="Acyl-CoA dehydrogenase NM domain-like"/>
    <property type="match status" value="1"/>
</dbReference>
<dbReference type="RefSeq" id="XP_043008466.1">
    <property type="nucleotide sequence ID" value="XM_043153182.1"/>
</dbReference>
<gene>
    <name evidence="7" type="ORF">E1B28_008383</name>
</gene>
<dbReference type="Pfam" id="PF00173">
    <property type="entry name" value="Cyt-b5"/>
    <property type="match status" value="1"/>
</dbReference>
<dbReference type="KEGG" id="more:E1B28_008383"/>
<dbReference type="PANTHER" id="PTHR48083">
    <property type="entry name" value="MEDIUM-CHAIN SPECIFIC ACYL-COA DEHYDROGENASE, MITOCHONDRIAL-RELATED"/>
    <property type="match status" value="1"/>
</dbReference>
<dbReference type="GO" id="GO:0003995">
    <property type="term" value="F:acyl-CoA dehydrogenase activity"/>
    <property type="evidence" value="ECO:0007669"/>
    <property type="project" value="InterPro"/>
</dbReference>